<evidence type="ECO:0000313" key="3">
    <source>
        <dbReference type="Proteomes" id="UP001562178"/>
    </source>
</evidence>
<dbReference type="EMBL" id="JBGBDC010000003">
    <property type="protein sequence ID" value="MEY2250957.1"/>
    <property type="molecule type" value="Genomic_DNA"/>
</dbReference>
<dbReference type="PROSITE" id="PS51257">
    <property type="entry name" value="PROKAR_LIPOPROTEIN"/>
    <property type="match status" value="1"/>
</dbReference>
<dbReference type="RefSeq" id="WP_369459583.1">
    <property type="nucleotide sequence ID" value="NZ_JBGBDC010000003.1"/>
</dbReference>
<comment type="caution">
    <text evidence="2">The sequence shown here is derived from an EMBL/GenBank/DDBJ whole genome shotgun (WGS) entry which is preliminary data.</text>
</comment>
<evidence type="ECO:0000313" key="2">
    <source>
        <dbReference type="EMBL" id="MEY2250957.1"/>
    </source>
</evidence>
<keyword evidence="3" id="KW-1185">Reference proteome</keyword>
<gene>
    <name evidence="2" type="ORF">AB7A72_08085</name>
</gene>
<feature type="signal peptide" evidence="1">
    <location>
        <begin position="1"/>
        <end position="25"/>
    </location>
</feature>
<evidence type="ECO:0000256" key="1">
    <source>
        <dbReference type="SAM" id="SignalP"/>
    </source>
</evidence>
<organism evidence="2 3">
    <name type="scientific">Comamonas sediminis</name>
    <dbReference type="NCBI Taxonomy" id="1783360"/>
    <lineage>
        <taxon>Bacteria</taxon>
        <taxon>Pseudomonadati</taxon>
        <taxon>Pseudomonadota</taxon>
        <taxon>Betaproteobacteria</taxon>
        <taxon>Burkholderiales</taxon>
        <taxon>Comamonadaceae</taxon>
        <taxon>Comamonas</taxon>
    </lineage>
</organism>
<accession>A0ABV4B0N0</accession>
<protein>
    <submittedName>
        <fullName evidence="2">Uncharacterized protein</fullName>
    </submittedName>
</protein>
<name>A0ABV4B0N0_9BURK</name>
<keyword evidence="1" id="KW-0732">Signal</keyword>
<feature type="chain" id="PRO_5045650956" evidence="1">
    <location>
        <begin position="26"/>
        <end position="206"/>
    </location>
</feature>
<reference evidence="2 3" key="1">
    <citation type="journal article" date="2016" name="Int. J. Syst. Evol. Microbiol.">
        <title>Description of Comamonas sediminis sp. nov., isolated from lagoon sediments.</title>
        <authorList>
            <person name="Subhash Y."/>
            <person name="Bang J.J."/>
            <person name="You T.H."/>
            <person name="Lee S.S."/>
        </authorList>
    </citation>
    <scope>NUCLEOTIDE SEQUENCE [LARGE SCALE GENOMIC DNA]</scope>
    <source>
        <strain evidence="2 3">JCM 31169</strain>
    </source>
</reference>
<sequence length="206" mass="20258">MKHPKLNALAQGTALALACTGHALAESQYGFSSAGTGTVTATAKVNLSVVIPKLILLKVGSSNALQDTVSWNAALTIPPTPGTTPTATANNVQVPWDGTAPTVAVTPTGNVLAVSAWTNAGTANINCAVGAWSPAAGGPPNANFTVVAAGATPVPHPGANLGACASTTLTPNTLLSGTWTYALTGTATAWSAGTYTGSVTYTATGV</sequence>
<proteinExistence type="predicted"/>
<dbReference type="Proteomes" id="UP001562178">
    <property type="component" value="Unassembled WGS sequence"/>
</dbReference>